<dbReference type="Pfam" id="PF02120">
    <property type="entry name" value="Flg_hook"/>
    <property type="match status" value="1"/>
</dbReference>
<evidence type="ECO:0000313" key="3">
    <source>
        <dbReference type="EMBL" id="CBK42008.1"/>
    </source>
</evidence>
<dbReference type="EMBL" id="FP929003">
    <property type="protein sequence ID" value="CBK42008.1"/>
    <property type="molecule type" value="Genomic_DNA"/>
</dbReference>
<dbReference type="InterPro" id="IPR038610">
    <property type="entry name" value="FliK-like_C_sf"/>
</dbReference>
<keyword evidence="3" id="KW-0969">Cilium</keyword>
<keyword evidence="4" id="KW-1185">Reference proteome</keyword>
<feature type="compositionally biased region" description="Basic and acidic residues" evidence="1">
    <location>
        <begin position="1"/>
        <end position="13"/>
    </location>
</feature>
<dbReference type="Gene3D" id="3.30.750.140">
    <property type="match status" value="1"/>
</dbReference>
<feature type="compositionally biased region" description="Basic and acidic residues" evidence="1">
    <location>
        <begin position="131"/>
        <end position="141"/>
    </location>
</feature>
<dbReference type="HOGENOM" id="CLU_663402_0_0_0"/>
<protein>
    <submittedName>
        <fullName evidence="3">Putative Flagellar hook-length control protein FliK</fullName>
    </submittedName>
</protein>
<feature type="domain" description="Flagellar hook-length control protein-like C-terminal" evidence="2">
    <location>
        <begin position="295"/>
        <end position="365"/>
    </location>
</feature>
<dbReference type="InterPro" id="IPR021136">
    <property type="entry name" value="Flagellar_hook_control-like_C"/>
</dbReference>
<evidence type="ECO:0000259" key="2">
    <source>
        <dbReference type="Pfam" id="PF02120"/>
    </source>
</evidence>
<dbReference type="KEGG" id="nde:NIDE2295"/>
<feature type="region of interest" description="Disordered" evidence="1">
    <location>
        <begin position="1"/>
        <end position="25"/>
    </location>
</feature>
<organism evidence="3 4">
    <name type="scientific">Nitrospira defluvii</name>
    <dbReference type="NCBI Taxonomy" id="330214"/>
    <lineage>
        <taxon>Bacteria</taxon>
        <taxon>Pseudomonadati</taxon>
        <taxon>Nitrospirota</taxon>
        <taxon>Nitrospiria</taxon>
        <taxon>Nitrospirales</taxon>
        <taxon>Nitrospiraceae</taxon>
        <taxon>Nitrospira</taxon>
    </lineage>
</organism>
<feature type="compositionally biased region" description="Polar residues" evidence="1">
    <location>
        <begin position="14"/>
        <end position="25"/>
    </location>
</feature>
<feature type="region of interest" description="Disordered" evidence="1">
    <location>
        <begin position="193"/>
        <end position="228"/>
    </location>
</feature>
<feature type="compositionally biased region" description="Basic and acidic residues" evidence="1">
    <location>
        <begin position="391"/>
        <end position="402"/>
    </location>
</feature>
<feature type="compositionally biased region" description="Polar residues" evidence="1">
    <location>
        <begin position="197"/>
        <end position="208"/>
    </location>
</feature>
<gene>
    <name evidence="3" type="ORF">NIDE2295</name>
</gene>
<dbReference type="Proteomes" id="UP000001660">
    <property type="component" value="Chromosome"/>
</dbReference>
<keyword evidence="3" id="KW-0282">Flagellum</keyword>
<name>D8PFH1_9BACT</name>
<feature type="region of interest" description="Disordered" evidence="1">
    <location>
        <begin position="43"/>
        <end position="78"/>
    </location>
</feature>
<feature type="compositionally biased region" description="Polar residues" evidence="1">
    <location>
        <begin position="373"/>
        <end position="390"/>
    </location>
</feature>
<reference evidence="3 4" key="1">
    <citation type="journal article" date="2010" name="Proc. Natl. Acad. Sci. U.S.A.">
        <title>A Nitrospira metagenome illuminates the physiology and evolution of globally important nitrite-oxidizing bacteria.</title>
        <authorList>
            <person name="Lucker S."/>
            <person name="Wagner M."/>
            <person name="Maixner F."/>
            <person name="Pelletier E."/>
            <person name="Koch H."/>
            <person name="Vacherie B."/>
            <person name="Rattei T."/>
            <person name="Sinninghe Damste J."/>
            <person name="Spieck E."/>
            <person name="Le Paslier D."/>
            <person name="Daims H."/>
        </authorList>
    </citation>
    <scope>NUCLEOTIDE SEQUENCE [LARGE SCALE GENOMIC DNA]</scope>
</reference>
<sequence>MSDKEVESPKAEDTTQQAEDQSAQRQELLVAAMLLPAPAVVQTEVQASDAPDPESDPSADGVGKVAATLVTDSHETSSVPLATVNTSVQTSEEVLVGQAATAQAQKSDIKKSAETAQPGEGMIDLSAFPRPDSRGEVPEVSAERMDAAVTASMIDPEKVTTVAAVVTTGTAEAGAMKQPEGDRVDRPAFLEDLAQDSRVSVEQGSATTGKFMENESESFSGSSADADRSMPNQAMSNGPTDRQLFLDRMNGLNQPAPSPNDSAVGRNEAGQPAAVLRAAESERMSELRGASPVAHSVMLDLDPLDMGPLRVRVMMSDQTVHAHIRTEHGELGQGLLQQGQSLESSLRTTGLEMGMLRVTVDQQQGRSDNAWMFQQQHQDRPTASSGQRSTTGEDERSARGETGDYTSERVSIFA</sequence>
<feature type="region of interest" description="Disordered" evidence="1">
    <location>
        <begin position="99"/>
        <end position="141"/>
    </location>
</feature>
<keyword evidence="3" id="KW-0966">Cell projection</keyword>
<feature type="region of interest" description="Disordered" evidence="1">
    <location>
        <begin position="373"/>
        <end position="414"/>
    </location>
</feature>
<dbReference type="AlphaFoldDB" id="D8PFH1"/>
<proteinExistence type="predicted"/>
<dbReference type="STRING" id="330214.NIDE2295"/>
<accession>D8PFH1</accession>
<feature type="compositionally biased region" description="Polar residues" evidence="1">
    <location>
        <begin position="404"/>
        <end position="414"/>
    </location>
</feature>
<evidence type="ECO:0000313" key="4">
    <source>
        <dbReference type="Proteomes" id="UP000001660"/>
    </source>
</evidence>
<evidence type="ECO:0000256" key="1">
    <source>
        <dbReference type="SAM" id="MobiDB-lite"/>
    </source>
</evidence>